<dbReference type="RefSeq" id="WP_231057531.1">
    <property type="nucleotide sequence ID" value="NZ_JAJNOC010000002.1"/>
</dbReference>
<name>A0ABS8Q381_9BURK</name>
<feature type="domain" description="Cation-transporting P-type ATPase N-terminal" evidence="19">
    <location>
        <begin position="52"/>
        <end position="125"/>
    </location>
</feature>
<dbReference type="PRINTS" id="PR01836">
    <property type="entry name" value="MGATPASE"/>
</dbReference>
<dbReference type="NCBIfam" id="TIGR01524">
    <property type="entry name" value="ATPase-IIIB_Mg"/>
    <property type="match status" value="1"/>
</dbReference>
<comment type="similarity">
    <text evidence="3">Belongs to the cation transport ATPase (P-type) (TC 3.A.3) family. Type IIIB subfamily.</text>
</comment>
<keyword evidence="12" id="KW-0460">Magnesium</keyword>
<organism evidence="20 21">
    <name type="scientific">Massilia phyllostachyos</name>
    <dbReference type="NCBI Taxonomy" id="2898585"/>
    <lineage>
        <taxon>Bacteria</taxon>
        <taxon>Pseudomonadati</taxon>
        <taxon>Pseudomonadota</taxon>
        <taxon>Betaproteobacteria</taxon>
        <taxon>Burkholderiales</taxon>
        <taxon>Oxalobacteraceae</taxon>
        <taxon>Telluria group</taxon>
        <taxon>Massilia</taxon>
    </lineage>
</organism>
<dbReference type="InterPro" id="IPR004014">
    <property type="entry name" value="ATPase_P-typ_cation-transptr_N"/>
</dbReference>
<keyword evidence="8" id="KW-0597">Phosphoprotein</keyword>
<feature type="transmembrane region" description="Helical" evidence="18">
    <location>
        <begin position="845"/>
        <end position="864"/>
    </location>
</feature>
<keyword evidence="13" id="KW-1278">Translocase</keyword>
<comment type="subcellular location">
    <subcellularLocation>
        <location evidence="2">Cell inner membrane</location>
        <topology evidence="2">Multi-pass membrane protein</topology>
    </subcellularLocation>
</comment>
<evidence type="ECO:0000256" key="1">
    <source>
        <dbReference type="ARBA" id="ARBA00003954"/>
    </source>
</evidence>
<comment type="function">
    <text evidence="1">Mediates magnesium influx to the cytosol.</text>
</comment>
<keyword evidence="7" id="KW-0997">Cell inner membrane</keyword>
<keyword evidence="15 18" id="KW-0472">Membrane</keyword>
<dbReference type="SUPFAM" id="SSF56784">
    <property type="entry name" value="HAD-like"/>
    <property type="match status" value="1"/>
</dbReference>
<protein>
    <recommendedName>
        <fullName evidence="5">Magnesium-transporting ATPase, P-type 1</fullName>
        <ecNumber evidence="4">7.2.2.14</ecNumber>
    </recommendedName>
    <alternativeName>
        <fullName evidence="16">Mg(2+) transport ATPase, P-type 1</fullName>
    </alternativeName>
</protein>
<dbReference type="InterPro" id="IPR059000">
    <property type="entry name" value="ATPase_P-type_domA"/>
</dbReference>
<dbReference type="SFLD" id="SFLDF00027">
    <property type="entry name" value="p-type_atpase"/>
    <property type="match status" value="1"/>
</dbReference>
<dbReference type="SUPFAM" id="SSF81665">
    <property type="entry name" value="Calcium ATPase, transmembrane domain M"/>
    <property type="match status" value="1"/>
</dbReference>
<dbReference type="PANTHER" id="PTHR42861">
    <property type="entry name" value="CALCIUM-TRANSPORTING ATPASE"/>
    <property type="match status" value="1"/>
</dbReference>
<sequence length="909" mass="94031">MAGLGSLAGAPCRPGARAAAPCGRRGGARQLRAGAVKREPGAAVAAAPAPATLAALDAGAALRLLGSGADGLGAAEARLRLARHGPNAVAAAPRRPPWLTFLAGFARPLPLLLLGLAGLDLATGAGFGALVIAAMVLLAAVLGFAQEYRADRAADGLRALVRTTVQVRRPGPSGPDDAGAVVETALEDLVPGDVLQLAAGDPIPAEVRFIEAIDLFVDQAALTGESLPVRKHAQACAASAPTGGGFADAANLGFMGSHVTSGSARALVFATGAGTGFGRLAAALAETRERSDFDRGIARVIALLLRIMLVMAPLVLVLNWAGKGDPYGALLFATAVAVGLAPEMLPVIVTANLARGALALATRQVIVKRLAAVQTLGAIDVLCTDKTGTLTQDRVVLERHVDIHGRPSERVVDYAYLNSYHQTGLRNLLDTAVLRYAHVHARLRPDLGWRKIGEAPFDFERRRMSVVLEDPDGTRVLVCKGASEEIARVCSAAEDGDGRIAFDAGHAGALGAVAQGLNEEGLRVIAIAIRTLAAGEEAGGGAALERGLVLLGYIAFFDPPRESAAPAIAALARHGVAVKVLSGDNAAVCAHVCRMVGIDPGTVVDGARVDAEDDAGLARLAAASTVFARLAPAQKTRVIRCLQQAGRVVGFLGDGVNDGPALKAADVGISVDTGADVARASADLILLQKSLVAVDDGVLAGRRVFGNIVKYIRMSASSNFGNMLSVLGASVLLPFLPMAPVQVLLNNLLYDCAQTALVSDRVDPGFLARPRHWDVEALRRYVLCFGPISSLFDYATFALLWFGLGAGAAPALFQTGWFVESLLSQTLIVYVIRTGAGADAGNRPSAPLVATSLAACGIGLWLPWSPLAGPLGFVPLPPAYWWGLAPILAGYLLLTRAARSWLHRRAGLG</sequence>
<keyword evidence="14 18" id="KW-1133">Transmembrane helix</keyword>
<evidence type="ECO:0000256" key="7">
    <source>
        <dbReference type="ARBA" id="ARBA00022519"/>
    </source>
</evidence>
<dbReference type="Gene3D" id="2.70.150.10">
    <property type="entry name" value="Calcium-transporting ATPase, cytoplasmic transduction domain A"/>
    <property type="match status" value="1"/>
</dbReference>
<dbReference type="EC" id="7.2.2.14" evidence="4"/>
<dbReference type="Gene3D" id="3.40.50.1000">
    <property type="entry name" value="HAD superfamily/HAD-like"/>
    <property type="match status" value="1"/>
</dbReference>
<dbReference type="NCBIfam" id="TIGR01494">
    <property type="entry name" value="ATPase_P-type"/>
    <property type="match status" value="2"/>
</dbReference>
<dbReference type="Proteomes" id="UP001179361">
    <property type="component" value="Unassembled WGS sequence"/>
</dbReference>
<dbReference type="Gene3D" id="1.20.1110.10">
    <property type="entry name" value="Calcium-transporting ATPase, transmembrane domain"/>
    <property type="match status" value="1"/>
</dbReference>
<evidence type="ECO:0000313" key="21">
    <source>
        <dbReference type="Proteomes" id="UP001179361"/>
    </source>
</evidence>
<feature type="transmembrane region" description="Helical" evidence="18">
    <location>
        <begin position="125"/>
        <end position="145"/>
    </location>
</feature>
<reference evidence="20" key="1">
    <citation type="submission" date="2021-11" db="EMBL/GenBank/DDBJ databases">
        <title>The complete genome of Massilia sp sp. G4R7.</title>
        <authorList>
            <person name="Liu L."/>
            <person name="Yue J."/>
            <person name="Yuan J."/>
            <person name="Yang F."/>
            <person name="Li L."/>
        </authorList>
    </citation>
    <scope>NUCLEOTIDE SEQUENCE</scope>
    <source>
        <strain evidence="20">G4R7</strain>
    </source>
</reference>
<evidence type="ECO:0000256" key="11">
    <source>
        <dbReference type="ARBA" id="ARBA00022840"/>
    </source>
</evidence>
<dbReference type="InterPro" id="IPR008250">
    <property type="entry name" value="ATPase_P-typ_transduc_dom_A_sf"/>
</dbReference>
<dbReference type="InterPro" id="IPR044492">
    <property type="entry name" value="P_typ_ATPase_HD_dom"/>
</dbReference>
<evidence type="ECO:0000256" key="18">
    <source>
        <dbReference type="SAM" id="Phobius"/>
    </source>
</evidence>
<comment type="catalytic activity">
    <reaction evidence="17">
        <text>Mg(2+)(out) + ATP + H2O = Mg(2+)(in) + ADP + phosphate + H(+)</text>
        <dbReference type="Rhea" id="RHEA:10260"/>
        <dbReference type="ChEBI" id="CHEBI:15377"/>
        <dbReference type="ChEBI" id="CHEBI:15378"/>
        <dbReference type="ChEBI" id="CHEBI:18420"/>
        <dbReference type="ChEBI" id="CHEBI:30616"/>
        <dbReference type="ChEBI" id="CHEBI:43474"/>
        <dbReference type="ChEBI" id="CHEBI:456216"/>
        <dbReference type="EC" id="7.2.2.14"/>
    </reaction>
</comment>
<keyword evidence="6" id="KW-1003">Cell membrane</keyword>
<dbReference type="InterPro" id="IPR018303">
    <property type="entry name" value="ATPase_P-typ_P_site"/>
</dbReference>
<evidence type="ECO:0000256" key="16">
    <source>
        <dbReference type="ARBA" id="ARBA00029806"/>
    </source>
</evidence>
<evidence type="ECO:0000256" key="3">
    <source>
        <dbReference type="ARBA" id="ARBA00008746"/>
    </source>
</evidence>
<gene>
    <name evidence="20" type="primary">mgtA</name>
    <name evidence="20" type="ORF">LQ564_07720</name>
</gene>
<evidence type="ECO:0000256" key="2">
    <source>
        <dbReference type="ARBA" id="ARBA00004429"/>
    </source>
</evidence>
<dbReference type="InterPro" id="IPR023298">
    <property type="entry name" value="ATPase_P-typ_TM_dom_sf"/>
</dbReference>
<keyword evidence="9 18" id="KW-0812">Transmembrane</keyword>
<dbReference type="Pfam" id="PF00690">
    <property type="entry name" value="Cation_ATPase_N"/>
    <property type="match status" value="1"/>
</dbReference>
<evidence type="ECO:0000256" key="9">
    <source>
        <dbReference type="ARBA" id="ARBA00022692"/>
    </source>
</evidence>
<evidence type="ECO:0000256" key="17">
    <source>
        <dbReference type="ARBA" id="ARBA00047295"/>
    </source>
</evidence>
<proteinExistence type="inferred from homology"/>
<dbReference type="InterPro" id="IPR023214">
    <property type="entry name" value="HAD_sf"/>
</dbReference>
<evidence type="ECO:0000256" key="5">
    <source>
        <dbReference type="ARBA" id="ARBA00013555"/>
    </source>
</evidence>
<evidence type="ECO:0000256" key="4">
    <source>
        <dbReference type="ARBA" id="ARBA00012786"/>
    </source>
</evidence>
<evidence type="ECO:0000256" key="14">
    <source>
        <dbReference type="ARBA" id="ARBA00022989"/>
    </source>
</evidence>
<evidence type="ECO:0000256" key="15">
    <source>
        <dbReference type="ARBA" id="ARBA00023136"/>
    </source>
</evidence>
<dbReference type="EMBL" id="JAJNOC010000002">
    <property type="protein sequence ID" value="MCD2516203.1"/>
    <property type="molecule type" value="Genomic_DNA"/>
</dbReference>
<evidence type="ECO:0000256" key="6">
    <source>
        <dbReference type="ARBA" id="ARBA00022475"/>
    </source>
</evidence>
<comment type="caution">
    <text evidence="20">The sequence shown here is derived from an EMBL/GenBank/DDBJ whole genome shotgun (WGS) entry which is preliminary data.</text>
</comment>
<dbReference type="SFLD" id="SFLDS00003">
    <property type="entry name" value="Haloacid_Dehalogenase"/>
    <property type="match status" value="1"/>
</dbReference>
<dbReference type="Pfam" id="PF00689">
    <property type="entry name" value="Cation_ATPase_C"/>
    <property type="match status" value="1"/>
</dbReference>
<feature type="transmembrane region" description="Helical" evidence="18">
    <location>
        <begin position="327"/>
        <end position="354"/>
    </location>
</feature>
<keyword evidence="10" id="KW-0547">Nucleotide-binding</keyword>
<dbReference type="InterPro" id="IPR006415">
    <property type="entry name" value="P-type_ATPase_IIIB"/>
</dbReference>
<dbReference type="InterPro" id="IPR006068">
    <property type="entry name" value="ATPase_P-typ_cation-transptr_C"/>
</dbReference>
<dbReference type="PROSITE" id="PS00154">
    <property type="entry name" value="ATPASE_E1_E2"/>
    <property type="match status" value="1"/>
</dbReference>
<keyword evidence="11" id="KW-0067">ATP-binding</keyword>
<feature type="transmembrane region" description="Helical" evidence="18">
    <location>
        <begin position="300"/>
        <end position="321"/>
    </location>
</feature>
<dbReference type="Gene3D" id="3.40.1110.10">
    <property type="entry name" value="Calcium-transporting ATPase, cytoplasmic domain N"/>
    <property type="match status" value="1"/>
</dbReference>
<dbReference type="InterPro" id="IPR023299">
    <property type="entry name" value="ATPase_P-typ_cyto_dom_N"/>
</dbReference>
<accession>A0ABS8Q381</accession>
<dbReference type="InterPro" id="IPR001757">
    <property type="entry name" value="P_typ_ATPase"/>
</dbReference>
<keyword evidence="21" id="KW-1185">Reference proteome</keyword>
<dbReference type="SFLD" id="SFLDG00002">
    <property type="entry name" value="C1.7:_P-type_atpase_like"/>
    <property type="match status" value="1"/>
</dbReference>
<evidence type="ECO:0000256" key="10">
    <source>
        <dbReference type="ARBA" id="ARBA00022741"/>
    </source>
</evidence>
<dbReference type="InterPro" id="IPR036412">
    <property type="entry name" value="HAD-like_sf"/>
</dbReference>
<dbReference type="SUPFAM" id="SSF81653">
    <property type="entry name" value="Calcium ATPase, transduction domain A"/>
    <property type="match status" value="1"/>
</dbReference>
<evidence type="ECO:0000256" key="13">
    <source>
        <dbReference type="ARBA" id="ARBA00022967"/>
    </source>
</evidence>
<evidence type="ECO:0000313" key="20">
    <source>
        <dbReference type="EMBL" id="MCD2516203.1"/>
    </source>
</evidence>
<evidence type="ECO:0000259" key="19">
    <source>
        <dbReference type="SMART" id="SM00831"/>
    </source>
</evidence>
<evidence type="ECO:0000256" key="12">
    <source>
        <dbReference type="ARBA" id="ARBA00022842"/>
    </source>
</evidence>
<dbReference type="SMART" id="SM00831">
    <property type="entry name" value="Cation_ATPase_N"/>
    <property type="match status" value="1"/>
</dbReference>
<evidence type="ECO:0000256" key="8">
    <source>
        <dbReference type="ARBA" id="ARBA00022553"/>
    </source>
</evidence>
<dbReference type="Pfam" id="PF00122">
    <property type="entry name" value="E1-E2_ATPase"/>
    <property type="match status" value="1"/>
</dbReference>
<dbReference type="Pfam" id="PF13246">
    <property type="entry name" value="Cation_ATPase"/>
    <property type="match status" value="1"/>
</dbReference>
<feature type="transmembrane region" description="Helical" evidence="18">
    <location>
        <begin position="879"/>
        <end position="898"/>
    </location>
</feature>